<gene>
    <name evidence="1" type="ORF">HRUBRA_02719</name>
</gene>
<dbReference type="eggNOG" id="COG1142">
    <property type="taxonomic scope" value="Bacteria"/>
</dbReference>
<evidence type="ECO:0008006" key="3">
    <source>
        <dbReference type="Google" id="ProtNLM"/>
    </source>
</evidence>
<evidence type="ECO:0000313" key="1">
    <source>
        <dbReference type="EMBL" id="KGE02741.1"/>
    </source>
</evidence>
<dbReference type="InterPro" id="IPR023811">
    <property type="entry name" value="CHP04076"/>
</dbReference>
<reference evidence="1 2" key="1">
    <citation type="journal article" date="2014" name="Genome Announc.">
        <title>Genome Sequence of Gammaproteobacterial Pseudohaliea rubra Type Strain DSM 19751, Isolated from Coastal Seawater of the Mediterranean Sea.</title>
        <authorList>
            <person name="Spring S."/>
            <person name="Fiebig A."/>
            <person name="Riedel T."/>
            <person name="Goker M."/>
            <person name="Klenk H.P."/>
        </authorList>
    </citation>
    <scope>NUCLEOTIDE SEQUENCE [LARGE SCALE GENOMIC DNA]</scope>
    <source>
        <strain evidence="1 2">DSM 19751</strain>
    </source>
</reference>
<comment type="caution">
    <text evidence="1">The sequence shown here is derived from an EMBL/GenBank/DDBJ whole genome shotgun (WGS) entry which is preliminary data.</text>
</comment>
<evidence type="ECO:0000313" key="2">
    <source>
        <dbReference type="Proteomes" id="UP000029640"/>
    </source>
</evidence>
<organism evidence="1 2">
    <name type="scientific">Pseudohaliea rubra DSM 19751</name>
    <dbReference type="NCBI Taxonomy" id="1265313"/>
    <lineage>
        <taxon>Bacteria</taxon>
        <taxon>Pseudomonadati</taxon>
        <taxon>Pseudomonadota</taxon>
        <taxon>Gammaproteobacteria</taxon>
        <taxon>Cellvibrionales</taxon>
        <taxon>Halieaceae</taxon>
        <taxon>Pseudohaliea</taxon>
    </lineage>
</organism>
<dbReference type="AlphaFoldDB" id="A0A095XSU5"/>
<name>A0A095XSU5_9GAMM</name>
<dbReference type="STRING" id="1265313.HRUBRA_02719"/>
<dbReference type="NCBIfam" id="TIGR04076">
    <property type="entry name" value="TIGR04076 family protein"/>
    <property type="match status" value="1"/>
</dbReference>
<dbReference type="RefSeq" id="WP_035514150.1">
    <property type="nucleotide sequence ID" value="NZ_KN234747.1"/>
</dbReference>
<protein>
    <recommendedName>
        <fullName evidence="3">TIGR04076 family protein</fullName>
    </recommendedName>
</protein>
<dbReference type="Proteomes" id="UP000029640">
    <property type="component" value="Unassembled WGS sequence"/>
</dbReference>
<proteinExistence type="predicted"/>
<dbReference type="EMBL" id="AUVB01000085">
    <property type="protein sequence ID" value="KGE02741.1"/>
    <property type="molecule type" value="Genomic_DNA"/>
</dbReference>
<keyword evidence="2" id="KW-1185">Reference proteome</keyword>
<sequence length="117" mass="13521">MSEHAFTLYDLRVETIEGDRPFVCSHKAGSGFEVRGENIYMDRDTPFSLYALAALLPLLPPKQRPLNEYDWMATDHVIACPDPHCGARFRISRIGRQTFRRDDTTIEPLPEDNPWKE</sequence>
<dbReference type="OrthoDB" id="1178194at2"/>
<accession>A0A095XSU5</accession>
<dbReference type="HOGENOM" id="CLU_146836_0_0_6"/>